<evidence type="ECO:0000313" key="1">
    <source>
        <dbReference type="EMBL" id="KAL0957297.1"/>
    </source>
</evidence>
<reference evidence="2" key="1">
    <citation type="submission" date="2024-06" db="EMBL/GenBank/DDBJ databases">
        <title>Multi-omics analyses provide insights into the biosynthesis of the anticancer antibiotic pleurotin in Hohenbuehelia grisea.</title>
        <authorList>
            <person name="Weaver J.A."/>
            <person name="Alberti F."/>
        </authorList>
    </citation>
    <scope>NUCLEOTIDE SEQUENCE [LARGE SCALE GENOMIC DNA]</scope>
    <source>
        <strain evidence="2">T-177</strain>
    </source>
</reference>
<dbReference type="EMBL" id="JASNQZ010000005">
    <property type="protein sequence ID" value="KAL0957297.1"/>
    <property type="molecule type" value="Genomic_DNA"/>
</dbReference>
<sequence>MKTQVYDGNTSAAPLTMTSPVRRHIESSSYVFQHAFGVPEEIKRLDELHEGISEYFDQHLALVDLSDMQPQNILELGAGSGAWAIQAALQFPKATVLAADKASLPERPFPPNVVFRKVDLTERPLQFIKAGYDIVHAWLVMMHLPSGPGILRHVCKLVKPGGWLIVE</sequence>
<dbReference type="SUPFAM" id="SSF53335">
    <property type="entry name" value="S-adenosyl-L-methionine-dependent methyltransferases"/>
    <property type="match status" value="1"/>
</dbReference>
<organism evidence="1 2">
    <name type="scientific">Hohenbuehelia grisea</name>
    <dbReference type="NCBI Taxonomy" id="104357"/>
    <lineage>
        <taxon>Eukaryota</taxon>
        <taxon>Fungi</taxon>
        <taxon>Dikarya</taxon>
        <taxon>Basidiomycota</taxon>
        <taxon>Agaricomycotina</taxon>
        <taxon>Agaricomycetes</taxon>
        <taxon>Agaricomycetidae</taxon>
        <taxon>Agaricales</taxon>
        <taxon>Pleurotineae</taxon>
        <taxon>Pleurotaceae</taxon>
        <taxon>Hohenbuehelia</taxon>
    </lineage>
</organism>
<dbReference type="InterPro" id="IPR029063">
    <property type="entry name" value="SAM-dependent_MTases_sf"/>
</dbReference>
<gene>
    <name evidence="1" type="ORF">HGRIS_001109</name>
</gene>
<evidence type="ECO:0008006" key="3">
    <source>
        <dbReference type="Google" id="ProtNLM"/>
    </source>
</evidence>
<name>A0ABR3JNH6_9AGAR</name>
<proteinExistence type="predicted"/>
<keyword evidence="2" id="KW-1185">Reference proteome</keyword>
<dbReference type="Proteomes" id="UP001556367">
    <property type="component" value="Unassembled WGS sequence"/>
</dbReference>
<dbReference type="CDD" id="cd02440">
    <property type="entry name" value="AdoMet_MTases"/>
    <property type="match status" value="1"/>
</dbReference>
<dbReference type="Pfam" id="PF13489">
    <property type="entry name" value="Methyltransf_23"/>
    <property type="match status" value="1"/>
</dbReference>
<evidence type="ECO:0000313" key="2">
    <source>
        <dbReference type="Proteomes" id="UP001556367"/>
    </source>
</evidence>
<dbReference type="Gene3D" id="3.40.50.150">
    <property type="entry name" value="Vaccinia Virus protein VP39"/>
    <property type="match status" value="1"/>
</dbReference>
<accession>A0ABR3JNH6</accession>
<comment type="caution">
    <text evidence="1">The sequence shown here is derived from an EMBL/GenBank/DDBJ whole genome shotgun (WGS) entry which is preliminary data.</text>
</comment>
<dbReference type="PANTHER" id="PTHR43591">
    <property type="entry name" value="METHYLTRANSFERASE"/>
    <property type="match status" value="1"/>
</dbReference>
<protein>
    <recommendedName>
        <fullName evidence="3">S-adenosyl-L-methionine-dependent methyltransferase</fullName>
    </recommendedName>
</protein>